<dbReference type="KEGG" id="sbl:Sbal_1572"/>
<feature type="transmembrane region" description="Helical" evidence="1">
    <location>
        <begin position="103"/>
        <end position="123"/>
    </location>
</feature>
<feature type="transmembrane region" description="Helical" evidence="1">
    <location>
        <begin position="62"/>
        <end position="82"/>
    </location>
</feature>
<evidence type="ECO:0000313" key="2">
    <source>
        <dbReference type="EMBL" id="ABN61086.1"/>
    </source>
</evidence>
<reference evidence="2 3" key="1">
    <citation type="submission" date="2007-02" db="EMBL/GenBank/DDBJ databases">
        <title>Complete sequence of chromosome of Shewanella baltica OS155.</title>
        <authorList>
            <consortium name="US DOE Joint Genome Institute"/>
            <person name="Copeland A."/>
            <person name="Lucas S."/>
            <person name="Lapidus A."/>
            <person name="Barry K."/>
            <person name="Detter J.C."/>
            <person name="Glavina del Rio T."/>
            <person name="Hammon N."/>
            <person name="Israni S."/>
            <person name="Dalin E."/>
            <person name="Tice H."/>
            <person name="Pitluck S."/>
            <person name="Sims D.R."/>
            <person name="Brettin T."/>
            <person name="Bruce D."/>
            <person name="Han C."/>
            <person name="Tapia R."/>
            <person name="Brainard J."/>
            <person name="Schmutz J."/>
            <person name="Larimer F."/>
            <person name="Land M."/>
            <person name="Hauser L."/>
            <person name="Kyrpides N."/>
            <person name="Mikhailova N."/>
            <person name="Brettar I."/>
            <person name="Klappenbach J."/>
            <person name="Konstantinidis K."/>
            <person name="Rodrigues J."/>
            <person name="Tiedje J."/>
            <person name="Richardson P."/>
        </authorList>
    </citation>
    <scope>NUCLEOTIDE SEQUENCE [LARGE SCALE GENOMIC DNA]</scope>
    <source>
        <strain evidence="3">OS155 / ATCC BAA-1091</strain>
    </source>
</reference>
<keyword evidence="1" id="KW-0472">Membrane</keyword>
<keyword evidence="1" id="KW-1133">Transmembrane helix</keyword>
<gene>
    <name evidence="2" type="ordered locus">Sbal_1572</name>
</gene>
<dbReference type="Proteomes" id="UP000001557">
    <property type="component" value="Chromosome"/>
</dbReference>
<dbReference type="EMBL" id="CP000563">
    <property type="protein sequence ID" value="ABN61086.1"/>
    <property type="molecule type" value="Genomic_DNA"/>
</dbReference>
<keyword evidence="1" id="KW-0812">Transmembrane</keyword>
<accession>A3D2X3</accession>
<dbReference type="AlphaFoldDB" id="A3D2X3"/>
<organism evidence="2 3">
    <name type="scientific">Shewanella baltica (strain OS155 / ATCC BAA-1091)</name>
    <dbReference type="NCBI Taxonomy" id="325240"/>
    <lineage>
        <taxon>Bacteria</taxon>
        <taxon>Pseudomonadati</taxon>
        <taxon>Pseudomonadota</taxon>
        <taxon>Gammaproteobacteria</taxon>
        <taxon>Alteromonadales</taxon>
        <taxon>Shewanellaceae</taxon>
        <taxon>Shewanella</taxon>
    </lineage>
</organism>
<evidence type="ECO:0000256" key="1">
    <source>
        <dbReference type="SAM" id="Phobius"/>
    </source>
</evidence>
<dbReference type="RefSeq" id="WP_011846439.1">
    <property type="nucleotide sequence ID" value="NC_009052.1"/>
</dbReference>
<proteinExistence type="predicted"/>
<name>A3D2X3_SHEB5</name>
<evidence type="ECO:0000313" key="3">
    <source>
        <dbReference type="Proteomes" id="UP000001557"/>
    </source>
</evidence>
<sequence precursor="true">MYFIAAFGLLMLLLSLVMAVKPESFSKGIISFSEQPYFHIAEVTSRIIAGLIFTHYSTDTQFPQTIFAIGIVLFCVGMGLALTHPRLHRKFALWSAQYFNNKFRLIGLFSIPLFCYLSILLLAPKK</sequence>
<protein>
    <submittedName>
        <fullName evidence="2">Uncharacterized protein</fullName>
    </submittedName>
</protein>
<dbReference type="HOGENOM" id="CLU_2002346_0_0_6"/>
<dbReference type="OrthoDB" id="6267084at2"/>
<keyword evidence="3" id="KW-1185">Reference proteome</keyword>